<feature type="active site" description="Proton acceptor" evidence="5 6">
    <location>
        <position position="126"/>
    </location>
</feature>
<dbReference type="GO" id="GO:0017136">
    <property type="term" value="F:histone deacetylase activity, NAD-dependent"/>
    <property type="evidence" value="ECO:0007669"/>
    <property type="project" value="TreeGrafter"/>
</dbReference>
<keyword evidence="2 5" id="KW-0479">Metal-binding</keyword>
<dbReference type="Proteomes" id="UP000190797">
    <property type="component" value="Chromosome"/>
</dbReference>
<proteinExistence type="inferred from homology"/>
<comment type="function">
    <text evidence="5">NAD-dependent protein deacetylase which modulates the activities of several enzymes which are inactive in their acetylated form.</text>
</comment>
<dbReference type="Gene3D" id="3.40.50.1220">
    <property type="entry name" value="TPP-binding domain"/>
    <property type="match status" value="1"/>
</dbReference>
<dbReference type="EMBL" id="CP017717">
    <property type="protein sequence ID" value="AQZ61081.1"/>
    <property type="molecule type" value="Genomic_DNA"/>
</dbReference>
<dbReference type="InterPro" id="IPR003000">
    <property type="entry name" value="Sirtuin"/>
</dbReference>
<gene>
    <name evidence="5" type="primary">cobB</name>
    <name evidence="8" type="ORF">BKM31_05905</name>
</gene>
<dbReference type="InterPro" id="IPR029035">
    <property type="entry name" value="DHS-like_NAD/FAD-binding_dom"/>
</dbReference>
<dbReference type="EC" id="2.3.1.286" evidence="5"/>
<reference evidence="9" key="1">
    <citation type="journal article" date="2017" name="Med. Chem. Commun.">
        <title>Nonomuraea sp. ATCC 55076 harbours the largest actinomycete chromosome to date and the kistamicin biosynthetic gene cluster.</title>
        <authorList>
            <person name="Nazari B."/>
            <person name="Forneris C.C."/>
            <person name="Gibson M.I."/>
            <person name="Moon K."/>
            <person name="Schramma K.R."/>
            <person name="Seyedsayamdost M.R."/>
        </authorList>
    </citation>
    <scope>NUCLEOTIDE SEQUENCE [LARGE SCALE GENOMIC DNA]</scope>
    <source>
        <strain evidence="9">ATCC 55076</strain>
    </source>
</reference>
<dbReference type="Pfam" id="PF02146">
    <property type="entry name" value="SIR2"/>
    <property type="match status" value="1"/>
</dbReference>
<feature type="binding site" evidence="5">
    <location>
        <begin position="108"/>
        <end position="111"/>
    </location>
    <ligand>
        <name>NAD(+)</name>
        <dbReference type="ChEBI" id="CHEBI:57540"/>
    </ligand>
</feature>
<dbReference type="STRING" id="1909395.BKM31_05905"/>
<evidence type="ECO:0000256" key="4">
    <source>
        <dbReference type="ARBA" id="ARBA00023027"/>
    </source>
</evidence>
<feature type="binding site" evidence="5 6">
    <location>
        <position position="188"/>
    </location>
    <ligand>
        <name>Zn(2+)</name>
        <dbReference type="ChEBI" id="CHEBI:29105"/>
    </ligand>
</feature>
<dbReference type="PROSITE" id="PS50305">
    <property type="entry name" value="SIRTUIN"/>
    <property type="match status" value="1"/>
</dbReference>
<evidence type="ECO:0000256" key="2">
    <source>
        <dbReference type="ARBA" id="ARBA00022723"/>
    </source>
</evidence>
<dbReference type="GO" id="GO:0005737">
    <property type="term" value="C:cytoplasm"/>
    <property type="evidence" value="ECO:0007669"/>
    <property type="project" value="UniProtKB-SubCell"/>
</dbReference>
<feature type="binding site" evidence="5 6">
    <location>
        <position position="185"/>
    </location>
    <ligand>
        <name>Zn(2+)</name>
        <dbReference type="ChEBI" id="CHEBI:29105"/>
    </ligand>
</feature>
<keyword evidence="1 5" id="KW-0808">Transferase</keyword>
<evidence type="ECO:0000259" key="7">
    <source>
        <dbReference type="PROSITE" id="PS50305"/>
    </source>
</evidence>
<keyword evidence="4 5" id="KW-0520">NAD</keyword>
<feature type="binding site" evidence="5">
    <location>
        <begin position="30"/>
        <end position="50"/>
    </location>
    <ligand>
        <name>NAD(+)</name>
        <dbReference type="ChEBI" id="CHEBI:57540"/>
    </ligand>
</feature>
<dbReference type="GO" id="GO:0070403">
    <property type="term" value="F:NAD+ binding"/>
    <property type="evidence" value="ECO:0007669"/>
    <property type="project" value="UniProtKB-UniRule"/>
</dbReference>
<dbReference type="KEGG" id="noa:BKM31_05905"/>
<feature type="domain" description="Deacetylase sirtuin-type" evidence="7">
    <location>
        <begin position="6"/>
        <end position="284"/>
    </location>
</feature>
<dbReference type="GO" id="GO:0008270">
    <property type="term" value="F:zinc ion binding"/>
    <property type="evidence" value="ECO:0007669"/>
    <property type="project" value="UniProtKB-UniRule"/>
</dbReference>
<comment type="cofactor">
    <cofactor evidence="5">
        <name>Zn(2+)</name>
        <dbReference type="ChEBI" id="CHEBI:29105"/>
    </cofactor>
    <text evidence="5">Binds 1 zinc ion per subunit.</text>
</comment>
<keyword evidence="5" id="KW-0963">Cytoplasm</keyword>
<dbReference type="PANTHER" id="PTHR11085:SF10">
    <property type="entry name" value="NAD-DEPENDENT PROTEIN DEACYLASE SIRTUIN-5, MITOCHONDRIAL-RELATED"/>
    <property type="match status" value="1"/>
</dbReference>
<dbReference type="InterPro" id="IPR050134">
    <property type="entry name" value="NAD-dep_sirtuin_deacylases"/>
</dbReference>
<organism evidence="8 9">
    <name type="scientific">[Actinomadura] parvosata subsp. kistnae</name>
    <dbReference type="NCBI Taxonomy" id="1909395"/>
    <lineage>
        <taxon>Bacteria</taxon>
        <taxon>Bacillati</taxon>
        <taxon>Actinomycetota</taxon>
        <taxon>Actinomycetes</taxon>
        <taxon>Streptosporangiales</taxon>
        <taxon>Streptosporangiaceae</taxon>
        <taxon>Nonomuraea</taxon>
    </lineage>
</organism>
<sequence length="284" mass="29867">MHHGGVTPSTTKVTELAELVAGGRVAVLSGAGLSTESGIPDYRGPTGRARRAEPMTYQRFVGSAEARQRYWARSHVGWRQIGGARPNAGHRAVAELERRGLLAGIVTQNVDGLHQAAGARRVIELHGGLDRVVCLSCRERTPRAELERRLREANPGWEATSAQINPDGDAVLTDEQVAGFRVVDCTGCGGVLKPDVVFFGENVPKPRVDECFAVVGGARALLVLGSSLAIRSGLRFVTKAAALGLPIAIVNQGPTGGDADATLTLDAPLGRTLTDLADRLGAAC</sequence>
<comment type="catalytic activity">
    <reaction evidence="5">
        <text>N(6)-acetyl-L-lysyl-[protein] + NAD(+) + H2O = 2''-O-acetyl-ADP-D-ribose + nicotinamide + L-lysyl-[protein]</text>
        <dbReference type="Rhea" id="RHEA:43636"/>
        <dbReference type="Rhea" id="RHEA-COMP:9752"/>
        <dbReference type="Rhea" id="RHEA-COMP:10731"/>
        <dbReference type="ChEBI" id="CHEBI:15377"/>
        <dbReference type="ChEBI" id="CHEBI:17154"/>
        <dbReference type="ChEBI" id="CHEBI:29969"/>
        <dbReference type="ChEBI" id="CHEBI:57540"/>
        <dbReference type="ChEBI" id="CHEBI:61930"/>
        <dbReference type="ChEBI" id="CHEBI:83767"/>
        <dbReference type="EC" id="2.3.1.286"/>
    </reaction>
</comment>
<dbReference type="SUPFAM" id="SSF52467">
    <property type="entry name" value="DHS-like NAD/FAD-binding domain"/>
    <property type="match status" value="1"/>
</dbReference>
<keyword evidence="9" id="KW-1185">Reference proteome</keyword>
<evidence type="ECO:0000256" key="5">
    <source>
        <dbReference type="HAMAP-Rule" id="MF_01967"/>
    </source>
</evidence>
<dbReference type="AlphaFoldDB" id="A0A1U9ZT19"/>
<evidence type="ECO:0000256" key="1">
    <source>
        <dbReference type="ARBA" id="ARBA00022679"/>
    </source>
</evidence>
<dbReference type="RefSeq" id="WP_080037155.1">
    <property type="nucleotide sequence ID" value="NZ_CP017717.1"/>
</dbReference>
<dbReference type="NCBIfam" id="NF003738">
    <property type="entry name" value="PRK05333.1"/>
    <property type="match status" value="1"/>
</dbReference>
<feature type="binding site" evidence="5">
    <location>
        <begin position="251"/>
        <end position="253"/>
    </location>
    <ligand>
        <name>NAD(+)</name>
        <dbReference type="ChEBI" id="CHEBI:57540"/>
    </ligand>
</feature>
<evidence type="ECO:0000313" key="9">
    <source>
        <dbReference type="Proteomes" id="UP000190797"/>
    </source>
</evidence>
<comment type="similarity">
    <text evidence="5">Belongs to the sirtuin family. Class II subfamily.</text>
</comment>
<feature type="binding site" evidence="5">
    <location>
        <begin position="225"/>
        <end position="227"/>
    </location>
    <ligand>
        <name>NAD(+)</name>
        <dbReference type="ChEBI" id="CHEBI:57540"/>
    </ligand>
</feature>
<dbReference type="InterPro" id="IPR026587">
    <property type="entry name" value="Sirtuin_class_II"/>
</dbReference>
<name>A0A1U9ZT19_9ACTN</name>
<feature type="binding site" evidence="5 6">
    <location>
        <position position="134"/>
    </location>
    <ligand>
        <name>Zn(2+)</name>
        <dbReference type="ChEBI" id="CHEBI:29105"/>
    </ligand>
</feature>
<evidence type="ECO:0000256" key="3">
    <source>
        <dbReference type="ARBA" id="ARBA00022833"/>
    </source>
</evidence>
<dbReference type="HAMAP" id="MF_01967">
    <property type="entry name" value="Sirtuin_ClassII"/>
    <property type="match status" value="1"/>
</dbReference>
<keyword evidence="3 5" id="KW-0862">Zinc</keyword>
<feature type="binding site" evidence="5">
    <location>
        <position position="269"/>
    </location>
    <ligand>
        <name>NAD(+)</name>
        <dbReference type="ChEBI" id="CHEBI:57540"/>
    </ligand>
</feature>
<dbReference type="InterPro" id="IPR026591">
    <property type="entry name" value="Sirtuin_cat_small_dom_sf"/>
</dbReference>
<accession>A0A1U9ZT19</accession>
<feature type="binding site" evidence="5 6">
    <location>
        <position position="137"/>
    </location>
    <ligand>
        <name>Zn(2+)</name>
        <dbReference type="ChEBI" id="CHEBI:29105"/>
    </ligand>
</feature>
<protein>
    <recommendedName>
        <fullName evidence="5">NAD-dependent protein deacetylase</fullName>
        <ecNumber evidence="5">2.3.1.286</ecNumber>
    </recommendedName>
    <alternativeName>
        <fullName evidence="5">Regulatory protein SIR2 homolog</fullName>
    </alternativeName>
</protein>
<dbReference type="OrthoDB" id="9800582at2"/>
<dbReference type="PANTHER" id="PTHR11085">
    <property type="entry name" value="NAD-DEPENDENT PROTEIN DEACYLASE SIRTUIN-5, MITOCHONDRIAL-RELATED"/>
    <property type="match status" value="1"/>
</dbReference>
<evidence type="ECO:0000256" key="6">
    <source>
        <dbReference type="PROSITE-ProRule" id="PRU00236"/>
    </source>
</evidence>
<evidence type="ECO:0000313" key="8">
    <source>
        <dbReference type="EMBL" id="AQZ61081.1"/>
    </source>
</evidence>
<dbReference type="Gene3D" id="3.30.1600.10">
    <property type="entry name" value="SIR2/SIRT2 'Small Domain"/>
    <property type="match status" value="1"/>
</dbReference>
<dbReference type="InterPro" id="IPR026590">
    <property type="entry name" value="Ssirtuin_cat_dom"/>
</dbReference>
<comment type="subcellular location">
    <subcellularLocation>
        <location evidence="5">Cytoplasm</location>
    </subcellularLocation>
</comment>